<comment type="similarity">
    <text evidence="2 10">Belongs to the cytochrome c oxidase subunit 3 family.</text>
</comment>
<proteinExistence type="inferred from homology"/>
<dbReference type="EMBL" id="VDLX02000001">
    <property type="protein sequence ID" value="KAB8197414.1"/>
    <property type="molecule type" value="Genomic_DNA"/>
</dbReference>
<evidence type="ECO:0000256" key="10">
    <source>
        <dbReference type="RuleBase" id="RU003376"/>
    </source>
</evidence>
<comment type="caution">
    <text evidence="11">The sequence shown here is derived from an EMBL/GenBank/DDBJ whole genome shotgun (WGS) entry which is preliminary data.</text>
</comment>
<keyword evidence="12" id="KW-1185">Reference proteome</keyword>
<evidence type="ECO:0000256" key="4">
    <source>
        <dbReference type="ARBA" id="ARBA00022692"/>
    </source>
</evidence>
<evidence type="ECO:0000256" key="1">
    <source>
        <dbReference type="ARBA" id="ARBA00004141"/>
    </source>
</evidence>
<keyword evidence="6" id="KW-1133">Transmembrane helix</keyword>
<dbReference type="InterPro" id="IPR000298">
    <property type="entry name" value="Cyt_c_oxidase-like_su3"/>
</dbReference>
<evidence type="ECO:0000256" key="8">
    <source>
        <dbReference type="ARBA" id="ARBA00031400"/>
    </source>
</evidence>
<evidence type="ECO:0000256" key="7">
    <source>
        <dbReference type="ARBA" id="ARBA00023136"/>
    </source>
</evidence>
<evidence type="ECO:0000256" key="2">
    <source>
        <dbReference type="ARBA" id="ARBA00010581"/>
    </source>
</evidence>
<dbReference type="RefSeq" id="WP_139628098.1">
    <property type="nucleotide sequence ID" value="NZ_CP045572.1"/>
</dbReference>
<dbReference type="Gene3D" id="1.20.120.80">
    <property type="entry name" value="Cytochrome c oxidase, subunit III, four-helix bundle"/>
    <property type="match status" value="1"/>
</dbReference>
<reference evidence="11 12" key="1">
    <citation type="submission" date="2019-10" db="EMBL/GenBank/DDBJ databases">
        <title>Nonomuraea sp. nov., isolated from Phyllanthus amarus.</title>
        <authorList>
            <person name="Klykleung N."/>
            <person name="Tanasupawat S."/>
        </authorList>
    </citation>
    <scope>NUCLEOTIDE SEQUENCE [LARGE SCALE GENOMIC DNA]</scope>
    <source>
        <strain evidence="11 12">PA1-10</strain>
    </source>
</reference>
<dbReference type="OrthoDB" id="9810850at2"/>
<sequence length="203" mass="22928">MTVITGVTEPEALASEPPGRTPAWWGMVLFVATEATLFACLLASYYYLRFLTVGEWPPPGIKKPELAKPLGMTALLLLSSGWMVWADWAVRHNRKRTLRVTLAFTVLFGAGFLTLQGTEYLTKLEEFTYATNAYGSLFYVITGFHGMHVFTGLVMLSFTLVAALAGKFSHRHHKRVRIVSFYWHFVDGIWLAILFTVYISPRL</sequence>
<keyword evidence="7" id="KW-0472">Membrane</keyword>
<dbReference type="InterPro" id="IPR013833">
    <property type="entry name" value="Cyt_c_oxidase_su3_a-hlx"/>
</dbReference>
<protein>
    <recommendedName>
        <fullName evidence="3">cytochrome-c oxidase</fullName>
        <ecNumber evidence="3">7.1.1.9</ecNumber>
    </recommendedName>
    <alternativeName>
        <fullName evidence="8">Cytochrome aa3 subunit 3</fullName>
    </alternativeName>
    <alternativeName>
        <fullName evidence="9">Cytochrome c oxidase polypeptide III</fullName>
    </alternativeName>
</protein>
<evidence type="ECO:0000256" key="6">
    <source>
        <dbReference type="ARBA" id="ARBA00022989"/>
    </source>
</evidence>
<dbReference type="AlphaFoldDB" id="A0A5C4WUY0"/>
<dbReference type="CDD" id="cd00386">
    <property type="entry name" value="Heme_Cu_Oxidase_III_like"/>
    <property type="match status" value="1"/>
</dbReference>
<dbReference type="PANTHER" id="PTHR11403:SF7">
    <property type="entry name" value="CYTOCHROME C OXIDASE SUBUNIT 3"/>
    <property type="match status" value="1"/>
</dbReference>
<evidence type="ECO:0000313" key="11">
    <source>
        <dbReference type="EMBL" id="KAB8197414.1"/>
    </source>
</evidence>
<dbReference type="Proteomes" id="UP000312512">
    <property type="component" value="Unassembled WGS sequence"/>
</dbReference>
<dbReference type="PROSITE" id="PS50253">
    <property type="entry name" value="COX3"/>
    <property type="match status" value="1"/>
</dbReference>
<gene>
    <name evidence="11" type="ORF">FH608_002320</name>
</gene>
<keyword evidence="4 10" id="KW-0812">Transmembrane</keyword>
<comment type="subcellular location">
    <subcellularLocation>
        <location evidence="10">Cell membrane</location>
        <topology evidence="10">Multi-pass membrane protein</topology>
    </subcellularLocation>
    <subcellularLocation>
        <location evidence="1">Membrane</location>
        <topology evidence="1">Multi-pass membrane protein</topology>
    </subcellularLocation>
</comment>
<evidence type="ECO:0000313" key="12">
    <source>
        <dbReference type="Proteomes" id="UP000312512"/>
    </source>
</evidence>
<evidence type="ECO:0000256" key="9">
    <source>
        <dbReference type="ARBA" id="ARBA00031625"/>
    </source>
</evidence>
<name>A0A5C4WUY0_9ACTN</name>
<organism evidence="11 12">
    <name type="scientific">Nonomuraea phyllanthi</name>
    <dbReference type="NCBI Taxonomy" id="2219224"/>
    <lineage>
        <taxon>Bacteria</taxon>
        <taxon>Bacillati</taxon>
        <taxon>Actinomycetota</taxon>
        <taxon>Actinomycetes</taxon>
        <taxon>Streptosporangiales</taxon>
        <taxon>Streptosporangiaceae</taxon>
        <taxon>Nonomuraea</taxon>
    </lineage>
</organism>
<dbReference type="GO" id="GO:0019646">
    <property type="term" value="P:aerobic electron transport chain"/>
    <property type="evidence" value="ECO:0007669"/>
    <property type="project" value="InterPro"/>
</dbReference>
<dbReference type="InterPro" id="IPR035973">
    <property type="entry name" value="Cyt_c_oxidase_su3-like_sf"/>
</dbReference>
<evidence type="ECO:0000256" key="5">
    <source>
        <dbReference type="ARBA" id="ARBA00022967"/>
    </source>
</evidence>
<dbReference type="GO" id="GO:0005886">
    <property type="term" value="C:plasma membrane"/>
    <property type="evidence" value="ECO:0007669"/>
    <property type="project" value="UniProtKB-SubCell"/>
</dbReference>
<dbReference type="InterPro" id="IPR024791">
    <property type="entry name" value="Cyt_c/ubiquinol_Oxase_su3"/>
</dbReference>
<dbReference type="EC" id="7.1.1.9" evidence="3"/>
<accession>A0A5C4WUY0</accession>
<keyword evidence="5" id="KW-1278">Translocase</keyword>
<accession>A0A5P9YLF9</accession>
<dbReference type="SUPFAM" id="SSF81452">
    <property type="entry name" value="Cytochrome c oxidase subunit III-like"/>
    <property type="match status" value="1"/>
</dbReference>
<dbReference type="GO" id="GO:0004129">
    <property type="term" value="F:cytochrome-c oxidase activity"/>
    <property type="evidence" value="ECO:0007669"/>
    <property type="project" value="UniProtKB-EC"/>
</dbReference>
<dbReference type="PANTHER" id="PTHR11403">
    <property type="entry name" value="CYTOCHROME C OXIDASE SUBUNIT III"/>
    <property type="match status" value="1"/>
</dbReference>
<dbReference type="Pfam" id="PF00510">
    <property type="entry name" value="COX3"/>
    <property type="match status" value="1"/>
</dbReference>
<evidence type="ECO:0000256" key="3">
    <source>
        <dbReference type="ARBA" id="ARBA00012949"/>
    </source>
</evidence>